<keyword evidence="5 19" id="KW-0444">Lipid biosynthesis</keyword>
<dbReference type="AlphaFoldDB" id="A0A7G3ZBW8"/>
<dbReference type="InterPro" id="IPR014721">
    <property type="entry name" value="Ribsml_uS5_D2-typ_fold_subgr"/>
</dbReference>
<dbReference type="EMBL" id="CP059246">
    <property type="protein sequence ID" value="QLL31004.1"/>
    <property type="molecule type" value="Genomic_DNA"/>
</dbReference>
<dbReference type="InterPro" id="IPR006204">
    <property type="entry name" value="GHMP_kinase_N_dom"/>
</dbReference>
<keyword evidence="14 19" id="KW-0443">Lipid metabolism</keyword>
<dbReference type="GO" id="GO:0019287">
    <property type="term" value="P:isopentenyl diphosphate biosynthetic process, mevalonate pathway"/>
    <property type="evidence" value="ECO:0007669"/>
    <property type="project" value="UniProtKB-UniPathway"/>
</dbReference>
<dbReference type="Pfam" id="PF00288">
    <property type="entry name" value="GHMP_kinases_N"/>
    <property type="match status" value="1"/>
</dbReference>
<evidence type="ECO:0000256" key="14">
    <source>
        <dbReference type="ARBA" id="ARBA00023098"/>
    </source>
</evidence>
<feature type="domain" description="GHMP kinase C-terminal" evidence="21">
    <location>
        <begin position="283"/>
        <end position="354"/>
    </location>
</feature>
<dbReference type="GO" id="GO:0005829">
    <property type="term" value="C:cytosol"/>
    <property type="evidence" value="ECO:0007669"/>
    <property type="project" value="TreeGrafter"/>
</dbReference>
<evidence type="ECO:0000256" key="9">
    <source>
        <dbReference type="ARBA" id="ARBA00022777"/>
    </source>
</evidence>
<evidence type="ECO:0000256" key="18">
    <source>
        <dbReference type="ARBA" id="ARBA00029438"/>
    </source>
</evidence>
<keyword evidence="15 19" id="KW-1207">Sterol metabolism</keyword>
<dbReference type="InterPro" id="IPR006203">
    <property type="entry name" value="GHMP_knse_ATP-bd_CS"/>
</dbReference>
<dbReference type="GO" id="GO:0004496">
    <property type="term" value="F:mevalonate kinase activity"/>
    <property type="evidence" value="ECO:0007669"/>
    <property type="project" value="UniProtKB-EC"/>
</dbReference>
<protein>
    <recommendedName>
        <fullName evidence="3 19">Mevalonate kinase</fullName>
        <shortName evidence="19">MK</shortName>
        <ecNumber evidence="3 19">2.7.1.36</ecNumber>
    </recommendedName>
</protein>
<evidence type="ECO:0000256" key="15">
    <source>
        <dbReference type="ARBA" id="ARBA00023166"/>
    </source>
</evidence>
<keyword evidence="7" id="KW-0479">Metal-binding</keyword>
<dbReference type="PANTHER" id="PTHR43290:SF2">
    <property type="entry name" value="MEVALONATE KINASE"/>
    <property type="match status" value="1"/>
</dbReference>
<evidence type="ECO:0000256" key="8">
    <source>
        <dbReference type="ARBA" id="ARBA00022741"/>
    </source>
</evidence>
<gene>
    <name evidence="22" type="ORF">HG536_0A08190</name>
</gene>
<comment type="function">
    <text evidence="19">Mevalonate kinase; part of the second module of ergosterol biosynthesis pathway that includes the middle steps of the pathway. The second module is carried out in the vacuole and involves the formation of farnesyl diphosphate, which is also an important intermediate in the biosynthesis of ubiquinone, dolichol, heme and prenylated proteins.</text>
</comment>
<keyword evidence="4 19" id="KW-0963">Cytoplasm</keyword>
<dbReference type="GO" id="GO:0005524">
    <property type="term" value="F:ATP binding"/>
    <property type="evidence" value="ECO:0007669"/>
    <property type="project" value="UniProtKB-KW"/>
</dbReference>
<dbReference type="Pfam" id="PF08544">
    <property type="entry name" value="GHMP_kinases_C"/>
    <property type="match status" value="1"/>
</dbReference>
<evidence type="ECO:0000256" key="1">
    <source>
        <dbReference type="ARBA" id="ARBA00004496"/>
    </source>
</evidence>
<dbReference type="InterPro" id="IPR036554">
    <property type="entry name" value="GHMP_kinase_C_sf"/>
</dbReference>
<dbReference type="InterPro" id="IPR006205">
    <property type="entry name" value="Mev_gal_kin"/>
</dbReference>
<dbReference type="PROSITE" id="PS00627">
    <property type="entry name" value="GHMP_KINASES_ATP"/>
    <property type="match status" value="1"/>
</dbReference>
<dbReference type="PANTHER" id="PTHR43290">
    <property type="entry name" value="MEVALONATE KINASE"/>
    <property type="match status" value="1"/>
</dbReference>
<sequence>MSLPFITSAPGKVIIFGEHSAVYNEPAVAASVSSLRTYLLVSQHEDPEAVELDFPDIQFKHKWSHSEFGCILKGETNSRALEMARTNTRELSQFLVESLESLHSDLKKSLFYHAAFSFSYLYICLCPQVKGVRFSIRSTLPIGAGLGSSASVSVALALAMNRLSGAITSDRELSIEDKKLVEEWSFVGEKCILGTPSGIDNAVATHGNAVLFKREMDGTTNFEFVDDFPQIPMLLTYTKIPRSTKTLVSNVRELVSKHPNIVKPILVAMGQLATRGAEILDSLSDENYHELLELVRVNHGLLVGLGVSHPGLEAVRSLSDSLEIGSTKLTGAGGGGCALTILKKDAKQSAVKQFKDTLENEHGYALYQTQLGGIGCSILPREAISDQDLKKIRILFTEDFDSKHLDQVLLPGECTLPWIT</sequence>
<organism evidence="22 23">
    <name type="scientific">Torulaspora globosa</name>
    <dbReference type="NCBI Taxonomy" id="48254"/>
    <lineage>
        <taxon>Eukaryota</taxon>
        <taxon>Fungi</taxon>
        <taxon>Dikarya</taxon>
        <taxon>Ascomycota</taxon>
        <taxon>Saccharomycotina</taxon>
        <taxon>Saccharomycetes</taxon>
        <taxon>Saccharomycetales</taxon>
        <taxon>Saccharomycetaceae</taxon>
        <taxon>Torulaspora</taxon>
    </lineage>
</organism>
<evidence type="ECO:0000256" key="13">
    <source>
        <dbReference type="ARBA" id="ARBA00023011"/>
    </source>
</evidence>
<dbReference type="EC" id="2.7.1.36" evidence="3 19"/>
<dbReference type="OrthoDB" id="1652964at2759"/>
<evidence type="ECO:0000259" key="20">
    <source>
        <dbReference type="Pfam" id="PF00288"/>
    </source>
</evidence>
<dbReference type="FunFam" id="3.30.70.890:FF:000003">
    <property type="entry name" value="Mevalonate kinase"/>
    <property type="match status" value="1"/>
</dbReference>
<keyword evidence="8 19" id="KW-0547">Nucleotide-binding</keyword>
<dbReference type="RefSeq" id="XP_037137679.1">
    <property type="nucleotide sequence ID" value="XM_037281784.1"/>
</dbReference>
<dbReference type="UniPathway" id="UPA00057">
    <property type="reaction ID" value="UER00098"/>
</dbReference>
<dbReference type="InterPro" id="IPR020568">
    <property type="entry name" value="Ribosomal_Su5_D2-typ_SF"/>
</dbReference>
<evidence type="ECO:0000313" key="23">
    <source>
        <dbReference type="Proteomes" id="UP000515788"/>
    </source>
</evidence>
<keyword evidence="10 19" id="KW-0067">ATP-binding</keyword>
<evidence type="ECO:0000256" key="12">
    <source>
        <dbReference type="ARBA" id="ARBA00022955"/>
    </source>
</evidence>
<evidence type="ECO:0000256" key="4">
    <source>
        <dbReference type="ARBA" id="ARBA00022490"/>
    </source>
</evidence>
<keyword evidence="13 19" id="KW-0756">Sterol biosynthesis</keyword>
<dbReference type="KEGG" id="tgb:HG536_0A08190"/>
<evidence type="ECO:0000256" key="7">
    <source>
        <dbReference type="ARBA" id="ARBA00022723"/>
    </source>
</evidence>
<dbReference type="Proteomes" id="UP000515788">
    <property type="component" value="Chromosome 1"/>
</dbReference>
<comment type="subcellular location">
    <subcellularLocation>
        <location evidence="1 19">Cytoplasm</location>
    </subcellularLocation>
</comment>
<comment type="catalytic activity">
    <reaction evidence="17">
        <text>(R)-mevalonate + ATP = (R)-5-phosphomevalonate + ADP + H(+)</text>
        <dbReference type="Rhea" id="RHEA:17065"/>
        <dbReference type="ChEBI" id="CHEBI:15378"/>
        <dbReference type="ChEBI" id="CHEBI:30616"/>
        <dbReference type="ChEBI" id="CHEBI:36464"/>
        <dbReference type="ChEBI" id="CHEBI:58146"/>
        <dbReference type="ChEBI" id="CHEBI:456216"/>
        <dbReference type="EC" id="2.7.1.36"/>
    </reaction>
    <physiologicalReaction direction="left-to-right" evidence="17">
        <dbReference type="Rhea" id="RHEA:17066"/>
    </physiologicalReaction>
</comment>
<dbReference type="GO" id="GO:0046872">
    <property type="term" value="F:metal ion binding"/>
    <property type="evidence" value="ECO:0007669"/>
    <property type="project" value="UniProtKB-KW"/>
</dbReference>
<keyword evidence="9 19" id="KW-0418">Kinase</keyword>
<evidence type="ECO:0000256" key="16">
    <source>
        <dbReference type="ARBA" id="ARBA00023221"/>
    </source>
</evidence>
<evidence type="ECO:0000256" key="5">
    <source>
        <dbReference type="ARBA" id="ARBA00022516"/>
    </source>
</evidence>
<proteinExistence type="inferred from homology"/>
<evidence type="ECO:0000256" key="6">
    <source>
        <dbReference type="ARBA" id="ARBA00022679"/>
    </source>
</evidence>
<keyword evidence="12 19" id="KW-0752">Steroid biosynthesis</keyword>
<dbReference type="PRINTS" id="PR00959">
    <property type="entry name" value="MEVGALKINASE"/>
</dbReference>
<accession>A0A7G3ZBW8</accession>
<feature type="domain" description="GHMP kinase N-terminal" evidence="20">
    <location>
        <begin position="126"/>
        <end position="205"/>
    </location>
</feature>
<evidence type="ECO:0000256" key="19">
    <source>
        <dbReference type="RuleBase" id="RU363087"/>
    </source>
</evidence>
<evidence type="ECO:0000313" key="22">
    <source>
        <dbReference type="EMBL" id="QLL31004.1"/>
    </source>
</evidence>
<dbReference type="Gene3D" id="3.30.70.890">
    <property type="entry name" value="GHMP kinase, C-terminal domain"/>
    <property type="match status" value="1"/>
</dbReference>
<name>A0A7G3ZBW8_9SACH</name>
<dbReference type="SUPFAM" id="SSF54211">
    <property type="entry name" value="Ribosomal protein S5 domain 2-like"/>
    <property type="match status" value="1"/>
</dbReference>
<dbReference type="SUPFAM" id="SSF55060">
    <property type="entry name" value="GHMP Kinase, C-terminal domain"/>
    <property type="match status" value="1"/>
</dbReference>
<evidence type="ECO:0000256" key="17">
    <source>
        <dbReference type="ARBA" id="ARBA00029310"/>
    </source>
</evidence>
<dbReference type="GeneID" id="59324101"/>
<dbReference type="GO" id="GO:0006696">
    <property type="term" value="P:ergosterol biosynthetic process"/>
    <property type="evidence" value="ECO:0007669"/>
    <property type="project" value="TreeGrafter"/>
</dbReference>
<evidence type="ECO:0000256" key="10">
    <source>
        <dbReference type="ARBA" id="ARBA00022840"/>
    </source>
</evidence>
<dbReference type="NCBIfam" id="TIGR00549">
    <property type="entry name" value="mevalon_kin"/>
    <property type="match status" value="1"/>
</dbReference>
<comment type="similarity">
    <text evidence="2 19">Belongs to the GHMP kinase family. Mevalonate kinase subfamily.</text>
</comment>
<keyword evidence="6 19" id="KW-0808">Transferase</keyword>
<dbReference type="Gene3D" id="3.30.230.10">
    <property type="match status" value="1"/>
</dbReference>
<keyword evidence="23" id="KW-1185">Reference proteome</keyword>
<keyword evidence="11" id="KW-0460">Magnesium</keyword>
<reference evidence="22 23" key="1">
    <citation type="submission" date="2020-06" db="EMBL/GenBank/DDBJ databases">
        <title>The yeast mating-type switching endonuclease HO is a domesticated member of an unorthodox homing genetic element family.</title>
        <authorList>
            <person name="Coughlan A.Y."/>
            <person name="Lombardi L."/>
            <person name="Braun-Galleani S."/>
            <person name="Martos A.R."/>
            <person name="Galeote V."/>
            <person name="Bigey F."/>
            <person name="Dequin S."/>
            <person name="Byrne K.P."/>
            <person name="Wolfe K.H."/>
        </authorList>
    </citation>
    <scope>NUCLEOTIDE SEQUENCE [LARGE SCALE GENOMIC DNA]</scope>
    <source>
        <strain evidence="22 23">CBS764</strain>
    </source>
</reference>
<evidence type="ECO:0000259" key="21">
    <source>
        <dbReference type="Pfam" id="PF08544"/>
    </source>
</evidence>
<evidence type="ECO:0000256" key="3">
    <source>
        <dbReference type="ARBA" id="ARBA00012103"/>
    </source>
</evidence>
<keyword evidence="16 19" id="KW-0753">Steroid metabolism</keyword>
<comment type="pathway">
    <text evidence="18 19">Isoprenoid biosynthesis; isopentenyl diphosphate biosynthesis via mevalonate pathway; isopentenyl diphosphate from (R)-mevalonate: step 1/3.</text>
</comment>
<evidence type="ECO:0000256" key="2">
    <source>
        <dbReference type="ARBA" id="ARBA00006495"/>
    </source>
</evidence>
<dbReference type="InterPro" id="IPR013750">
    <property type="entry name" value="GHMP_kinase_C_dom"/>
</dbReference>
<evidence type="ECO:0000256" key="11">
    <source>
        <dbReference type="ARBA" id="ARBA00022842"/>
    </source>
</evidence>